<dbReference type="AlphaFoldDB" id="A0A0H3ZU57"/>
<evidence type="ECO:0000313" key="1">
    <source>
        <dbReference type="EMBL" id="AKN38037.1"/>
    </source>
</evidence>
<dbReference type="EMBL" id="KP795560">
    <property type="protein sequence ID" value="AKN38037.1"/>
    <property type="molecule type" value="Genomic_DNA"/>
</dbReference>
<accession>A0A0H3ZU57</accession>
<organism evidence="1">
    <name type="scientific">Vibrio tasmaniensis</name>
    <dbReference type="NCBI Taxonomy" id="212663"/>
    <lineage>
        <taxon>Bacteria</taxon>
        <taxon>Pseudomonadati</taxon>
        <taxon>Pseudomonadota</taxon>
        <taxon>Gammaproteobacteria</taxon>
        <taxon>Vibrionales</taxon>
        <taxon>Vibrionaceae</taxon>
        <taxon>Vibrio</taxon>
    </lineage>
</organism>
<protein>
    <submittedName>
        <fullName evidence="1">Uncharacterized protein</fullName>
    </submittedName>
</protein>
<sequence length="39" mass="4588">MTQQSGEEPKKLITHQNLSRNRFVMLALQLSRKFLTKSK</sequence>
<reference evidence="1" key="1">
    <citation type="journal article" date="2015" name="MBio">
        <title>Eco-Evolutionary Dynamics of Episomes among Ecologically Cohesive Bacterial Populations.</title>
        <authorList>
            <person name="Xue H."/>
            <person name="Cordero O.X."/>
            <person name="Camas F.M."/>
            <person name="Trimble W."/>
            <person name="Meyer F."/>
            <person name="Guglielmini J."/>
            <person name="Rocha E.P."/>
            <person name="Polz M.F."/>
        </authorList>
    </citation>
    <scope>NUCLEOTIDE SEQUENCE</scope>
    <source>
        <strain evidence="1">FF_210</strain>
    </source>
</reference>
<proteinExistence type="predicted"/>
<name>A0A0H3ZU57_9VIBR</name>